<evidence type="ECO:0000313" key="2">
    <source>
        <dbReference type="EMBL" id="GFO40003.1"/>
    </source>
</evidence>
<feature type="compositionally biased region" description="Polar residues" evidence="1">
    <location>
        <begin position="55"/>
        <end position="69"/>
    </location>
</feature>
<feature type="compositionally biased region" description="Acidic residues" evidence="1">
    <location>
        <begin position="86"/>
        <end position="115"/>
    </location>
</feature>
<evidence type="ECO:0000256" key="1">
    <source>
        <dbReference type="SAM" id="MobiDB-lite"/>
    </source>
</evidence>
<accession>A0AAV4D713</accession>
<comment type="caution">
    <text evidence="2">The sequence shown here is derived from an EMBL/GenBank/DDBJ whole genome shotgun (WGS) entry which is preliminary data.</text>
</comment>
<feature type="region of interest" description="Disordered" evidence="1">
    <location>
        <begin position="38"/>
        <end position="69"/>
    </location>
</feature>
<sequence>MENLHLRKSRDRIRHAVYAFEETAFLQDQMSDIHANVPDRRDSATKRQKIHISAQLPSDSSSGDGYIANSSALGTRLVSQHSLIDVADDDDDVDDDDDGDDDNDDDGDDDDDGEEEEKRRRL</sequence>
<evidence type="ECO:0000313" key="3">
    <source>
        <dbReference type="Proteomes" id="UP000735302"/>
    </source>
</evidence>
<gene>
    <name evidence="2" type="ORF">PoB_006650800</name>
</gene>
<feature type="region of interest" description="Disordered" evidence="1">
    <location>
        <begin position="83"/>
        <end position="122"/>
    </location>
</feature>
<proteinExistence type="predicted"/>
<organism evidence="2 3">
    <name type="scientific">Plakobranchus ocellatus</name>
    <dbReference type="NCBI Taxonomy" id="259542"/>
    <lineage>
        <taxon>Eukaryota</taxon>
        <taxon>Metazoa</taxon>
        <taxon>Spiralia</taxon>
        <taxon>Lophotrochozoa</taxon>
        <taxon>Mollusca</taxon>
        <taxon>Gastropoda</taxon>
        <taxon>Heterobranchia</taxon>
        <taxon>Euthyneura</taxon>
        <taxon>Panpulmonata</taxon>
        <taxon>Sacoglossa</taxon>
        <taxon>Placobranchoidea</taxon>
        <taxon>Plakobranchidae</taxon>
        <taxon>Plakobranchus</taxon>
    </lineage>
</organism>
<dbReference type="EMBL" id="BLXT01007569">
    <property type="protein sequence ID" value="GFO40003.1"/>
    <property type="molecule type" value="Genomic_DNA"/>
</dbReference>
<dbReference type="AlphaFoldDB" id="A0AAV4D713"/>
<dbReference type="Proteomes" id="UP000735302">
    <property type="component" value="Unassembled WGS sequence"/>
</dbReference>
<name>A0AAV4D713_9GAST</name>
<reference evidence="2 3" key="1">
    <citation type="journal article" date="2021" name="Elife">
        <title>Chloroplast acquisition without the gene transfer in kleptoplastic sea slugs, Plakobranchus ocellatus.</title>
        <authorList>
            <person name="Maeda T."/>
            <person name="Takahashi S."/>
            <person name="Yoshida T."/>
            <person name="Shimamura S."/>
            <person name="Takaki Y."/>
            <person name="Nagai Y."/>
            <person name="Toyoda A."/>
            <person name="Suzuki Y."/>
            <person name="Arimoto A."/>
            <person name="Ishii H."/>
            <person name="Satoh N."/>
            <person name="Nishiyama T."/>
            <person name="Hasebe M."/>
            <person name="Maruyama T."/>
            <person name="Minagawa J."/>
            <person name="Obokata J."/>
            <person name="Shigenobu S."/>
        </authorList>
    </citation>
    <scope>NUCLEOTIDE SEQUENCE [LARGE SCALE GENOMIC DNA]</scope>
</reference>
<protein>
    <submittedName>
        <fullName evidence="2">Uncharacterized protein</fullName>
    </submittedName>
</protein>
<keyword evidence="3" id="KW-1185">Reference proteome</keyword>